<dbReference type="InterPro" id="IPR053858">
    <property type="entry name" value="Arb2_dom"/>
</dbReference>
<dbReference type="VEuPathDB" id="FungiDB:TSTA_034450"/>
<sequence length="387" mass="43564">MLVYKIKDIPADPVFPVDLEKLGFFINDQDQIRQITNPEEGFKYRVNTNERWNDVRRNSFNECIRRIVLSRLEDVGLSTLRLPLGVQANDKHVPILCSSNLSTAKRIILILGSPDQDLGIWTNRSIAERGISQGSMVEIAQTILSSQADTALVIANLGQLVYHCGSGKALSQRTWGALPVETAAHPPPRQTYRNVIPRNANWNEHVACIFEDVLAPRNKVINSEAKIDIIGVEEGGLAAVEYLVGRWDKWKNSISAICFSRPQHHKHHLILPDESDSDDTATKSGTLAHFISTRSRAYVLSDKPLECPVPGTLQYGCNTYSGNESLDHEDIIVSSWKNMLQWLDKVHADPSYEEVEFIIEEPVEVNEGWEKWRRGEIDAVDDMSTLS</sequence>
<feature type="domain" description="Arb2" evidence="1">
    <location>
        <begin position="15"/>
        <end position="305"/>
    </location>
</feature>
<dbReference type="RefSeq" id="XP_002480640.1">
    <property type="nucleotide sequence ID" value="XM_002480595.1"/>
</dbReference>
<dbReference type="eggNOG" id="ENOG502SGUN">
    <property type="taxonomic scope" value="Eukaryota"/>
</dbReference>
<dbReference type="Proteomes" id="UP000001745">
    <property type="component" value="Unassembled WGS sequence"/>
</dbReference>
<dbReference type="PhylomeDB" id="B8M6Y6"/>
<dbReference type="GO" id="GO:0031048">
    <property type="term" value="P:regulatory ncRNA-mediated heterochromatin formation"/>
    <property type="evidence" value="ECO:0007669"/>
    <property type="project" value="TreeGrafter"/>
</dbReference>
<dbReference type="InParanoid" id="B8M6Y6"/>
<evidence type="ECO:0000259" key="1">
    <source>
        <dbReference type="Pfam" id="PF22749"/>
    </source>
</evidence>
<dbReference type="GeneID" id="8104287"/>
<gene>
    <name evidence="2" type="ORF">TSTA_034450</name>
</gene>
<dbReference type="HOGENOM" id="CLU_027515_0_0_1"/>
<protein>
    <recommendedName>
        <fullName evidence="1">Arb2 domain-containing protein</fullName>
    </recommendedName>
</protein>
<dbReference type="PANTHER" id="PTHR21357:SF4">
    <property type="entry name" value="FAM172 FAMILY PROTEIN HOMOLOG CG10038"/>
    <property type="match status" value="1"/>
</dbReference>
<reference evidence="3" key="1">
    <citation type="journal article" date="2015" name="Genome Announc.">
        <title>Genome sequence of the AIDS-associated pathogen Penicillium marneffei (ATCC18224) and its near taxonomic relative Talaromyces stipitatus (ATCC10500).</title>
        <authorList>
            <person name="Nierman W.C."/>
            <person name="Fedorova-Abrams N.D."/>
            <person name="Andrianopoulos A."/>
        </authorList>
    </citation>
    <scope>NUCLEOTIDE SEQUENCE [LARGE SCALE GENOMIC DNA]</scope>
    <source>
        <strain evidence="3">ATCC 10500 / CBS 375.48 / QM 6759 / NRRL 1006</strain>
    </source>
</reference>
<dbReference type="OrthoDB" id="421951at2759"/>
<dbReference type="STRING" id="441959.B8M6Y6"/>
<evidence type="ECO:0000313" key="3">
    <source>
        <dbReference type="Proteomes" id="UP000001745"/>
    </source>
</evidence>
<dbReference type="AlphaFoldDB" id="B8M6Y6"/>
<keyword evidence="3" id="KW-1185">Reference proteome</keyword>
<proteinExistence type="predicted"/>
<dbReference type="Pfam" id="PF22749">
    <property type="entry name" value="Arb2"/>
    <property type="match status" value="1"/>
</dbReference>
<organism evidence="2 3">
    <name type="scientific">Talaromyces stipitatus (strain ATCC 10500 / CBS 375.48 / QM 6759 / NRRL 1006)</name>
    <name type="common">Penicillium stipitatum</name>
    <dbReference type="NCBI Taxonomy" id="441959"/>
    <lineage>
        <taxon>Eukaryota</taxon>
        <taxon>Fungi</taxon>
        <taxon>Dikarya</taxon>
        <taxon>Ascomycota</taxon>
        <taxon>Pezizomycotina</taxon>
        <taxon>Eurotiomycetes</taxon>
        <taxon>Eurotiomycetidae</taxon>
        <taxon>Eurotiales</taxon>
        <taxon>Trichocomaceae</taxon>
        <taxon>Talaromyces</taxon>
        <taxon>Talaromyces sect. Talaromyces</taxon>
    </lineage>
</organism>
<accession>B8M6Y6</accession>
<dbReference type="OMA" id="HGCNCYS"/>
<evidence type="ECO:0000313" key="2">
    <source>
        <dbReference type="EMBL" id="EED20206.1"/>
    </source>
</evidence>
<dbReference type="PANTHER" id="PTHR21357">
    <property type="entry name" value="FAM172 FAMILY PROTEIN HOMOLOG CG10038"/>
    <property type="match status" value="1"/>
</dbReference>
<name>B8M6Y6_TALSN</name>
<dbReference type="GO" id="GO:0035197">
    <property type="term" value="F:siRNA binding"/>
    <property type="evidence" value="ECO:0007669"/>
    <property type="project" value="TreeGrafter"/>
</dbReference>
<dbReference type="EMBL" id="EQ962654">
    <property type="protein sequence ID" value="EED20206.1"/>
    <property type="molecule type" value="Genomic_DNA"/>
</dbReference>
<dbReference type="InterPro" id="IPR048263">
    <property type="entry name" value="Arb2"/>
</dbReference>
<dbReference type="GO" id="GO:0005634">
    <property type="term" value="C:nucleus"/>
    <property type="evidence" value="ECO:0007669"/>
    <property type="project" value="TreeGrafter"/>
</dbReference>